<evidence type="ECO:0000313" key="2">
    <source>
        <dbReference type="Proteomes" id="UP000265618"/>
    </source>
</evidence>
<protein>
    <submittedName>
        <fullName evidence="1">Uncharacterized protein</fullName>
    </submittedName>
</protein>
<evidence type="ECO:0000313" key="1">
    <source>
        <dbReference type="EMBL" id="GIQ92361.1"/>
    </source>
</evidence>
<keyword evidence="2" id="KW-1185">Reference proteome</keyword>
<sequence length="81" mass="9309">HFMCGGALYYNKSKVLPWIGTQLRRDQHVVLRLLRWGALLVMLCLCVTRESPGVTVSAVTWFVITLWGKGLQRVLEHRVCQ</sequence>
<feature type="non-terminal residue" evidence="1">
    <location>
        <position position="1"/>
    </location>
</feature>
<reference evidence="1 2" key="1">
    <citation type="journal article" date="2018" name="PLoS ONE">
        <title>The draft genome of Kipferlia bialata reveals reductive genome evolution in fornicate parasites.</title>
        <authorList>
            <person name="Tanifuji G."/>
            <person name="Takabayashi S."/>
            <person name="Kume K."/>
            <person name="Takagi M."/>
            <person name="Nakayama T."/>
            <person name="Kamikawa R."/>
            <person name="Inagaki Y."/>
            <person name="Hashimoto T."/>
        </authorList>
    </citation>
    <scope>NUCLEOTIDE SEQUENCE [LARGE SCALE GENOMIC DNA]</scope>
    <source>
        <strain evidence="1">NY0173</strain>
    </source>
</reference>
<name>A0A9K3DCR0_9EUKA</name>
<dbReference type="EMBL" id="BDIP01009523">
    <property type="protein sequence ID" value="GIQ92361.1"/>
    <property type="molecule type" value="Genomic_DNA"/>
</dbReference>
<comment type="caution">
    <text evidence="1">The sequence shown here is derived from an EMBL/GenBank/DDBJ whole genome shotgun (WGS) entry which is preliminary data.</text>
</comment>
<gene>
    <name evidence="1" type="ORF">KIPB_016082</name>
</gene>
<dbReference type="AlphaFoldDB" id="A0A9K3DCR0"/>
<feature type="non-terminal residue" evidence="1">
    <location>
        <position position="81"/>
    </location>
</feature>
<dbReference type="Proteomes" id="UP000265618">
    <property type="component" value="Unassembled WGS sequence"/>
</dbReference>
<accession>A0A9K3DCR0</accession>
<organism evidence="1 2">
    <name type="scientific">Kipferlia bialata</name>
    <dbReference type="NCBI Taxonomy" id="797122"/>
    <lineage>
        <taxon>Eukaryota</taxon>
        <taxon>Metamonada</taxon>
        <taxon>Carpediemonas-like organisms</taxon>
        <taxon>Kipferlia</taxon>
    </lineage>
</organism>
<proteinExistence type="predicted"/>